<sequence length="73" mass="7539">MGFLALVPKKLLCAIGFAAMAIVGRRRRGISLGPCVLLLLAALVAVLLTPHQTTALLGGIALAWADKSSGSRK</sequence>
<accession>A0A7W9GE12</accession>
<reference evidence="2 3" key="1">
    <citation type="submission" date="2020-08" db="EMBL/GenBank/DDBJ databases">
        <title>Sequencing the genomes of 1000 actinobacteria strains.</title>
        <authorList>
            <person name="Klenk H.-P."/>
        </authorList>
    </citation>
    <scope>NUCLEOTIDE SEQUENCE [LARGE SCALE GENOMIC DNA]</scope>
    <source>
        <strain evidence="2 3">DSM 45507</strain>
    </source>
</reference>
<evidence type="ECO:0000313" key="3">
    <source>
        <dbReference type="Proteomes" id="UP000579153"/>
    </source>
</evidence>
<protein>
    <submittedName>
        <fullName evidence="2">Uncharacterized protein</fullName>
    </submittedName>
</protein>
<organism evidence="2 3">
    <name type="scientific">Nonomuraea jabiensis</name>
    <dbReference type="NCBI Taxonomy" id="882448"/>
    <lineage>
        <taxon>Bacteria</taxon>
        <taxon>Bacillati</taxon>
        <taxon>Actinomycetota</taxon>
        <taxon>Actinomycetes</taxon>
        <taxon>Streptosporangiales</taxon>
        <taxon>Streptosporangiaceae</taxon>
        <taxon>Nonomuraea</taxon>
    </lineage>
</organism>
<dbReference type="RefSeq" id="WP_185075265.1">
    <property type="nucleotide sequence ID" value="NZ_JACHMB010000001.1"/>
</dbReference>
<dbReference type="AlphaFoldDB" id="A0A7W9GE12"/>
<dbReference type="Proteomes" id="UP000579153">
    <property type="component" value="Unassembled WGS sequence"/>
</dbReference>
<dbReference type="EMBL" id="JACHMB010000001">
    <property type="protein sequence ID" value="MBB5782090.1"/>
    <property type="molecule type" value="Genomic_DNA"/>
</dbReference>
<keyword evidence="1" id="KW-0472">Membrane</keyword>
<evidence type="ECO:0000313" key="2">
    <source>
        <dbReference type="EMBL" id="MBB5782090.1"/>
    </source>
</evidence>
<feature type="transmembrane region" description="Helical" evidence="1">
    <location>
        <begin position="36"/>
        <end position="65"/>
    </location>
</feature>
<keyword evidence="1" id="KW-1133">Transmembrane helix</keyword>
<evidence type="ECO:0000256" key="1">
    <source>
        <dbReference type="SAM" id="Phobius"/>
    </source>
</evidence>
<keyword evidence="1" id="KW-0812">Transmembrane</keyword>
<comment type="caution">
    <text evidence="2">The sequence shown here is derived from an EMBL/GenBank/DDBJ whole genome shotgun (WGS) entry which is preliminary data.</text>
</comment>
<name>A0A7W9GE12_9ACTN</name>
<gene>
    <name evidence="2" type="ORF">HD596_008846</name>
</gene>
<keyword evidence="3" id="KW-1185">Reference proteome</keyword>
<proteinExistence type="predicted"/>